<feature type="region of interest" description="Disordered" evidence="1">
    <location>
        <begin position="61"/>
        <end position="83"/>
    </location>
</feature>
<dbReference type="EMBL" id="ML977139">
    <property type="protein sequence ID" value="KAF1991617.1"/>
    <property type="molecule type" value="Genomic_DNA"/>
</dbReference>
<sequence>MERYSEKGLRLGSWQLVYMGTACYDMIYLLCTLLLARQDFLWFQAIFALAAVMSIISATQQNQHRPSRGSLTDRRFDITSHVN</sequence>
<keyword evidence="4" id="KW-1185">Reference proteome</keyword>
<dbReference type="AlphaFoldDB" id="A0A6G1HEW8"/>
<evidence type="ECO:0000313" key="3">
    <source>
        <dbReference type="EMBL" id="KAF1991617.1"/>
    </source>
</evidence>
<accession>A0A6G1HEW8</accession>
<proteinExistence type="predicted"/>
<feature type="transmembrane region" description="Helical" evidence="2">
    <location>
        <begin position="12"/>
        <end position="35"/>
    </location>
</feature>
<reference evidence="3" key="1">
    <citation type="journal article" date="2020" name="Stud. Mycol.">
        <title>101 Dothideomycetes genomes: a test case for predicting lifestyles and emergence of pathogens.</title>
        <authorList>
            <person name="Haridas S."/>
            <person name="Albert R."/>
            <person name="Binder M."/>
            <person name="Bloem J."/>
            <person name="Labutti K."/>
            <person name="Salamov A."/>
            <person name="Andreopoulos B."/>
            <person name="Baker S."/>
            <person name="Barry K."/>
            <person name="Bills G."/>
            <person name="Bluhm B."/>
            <person name="Cannon C."/>
            <person name="Castanera R."/>
            <person name="Culley D."/>
            <person name="Daum C."/>
            <person name="Ezra D."/>
            <person name="Gonzalez J."/>
            <person name="Henrissat B."/>
            <person name="Kuo A."/>
            <person name="Liang C."/>
            <person name="Lipzen A."/>
            <person name="Lutzoni F."/>
            <person name="Magnuson J."/>
            <person name="Mondo S."/>
            <person name="Nolan M."/>
            <person name="Ohm R."/>
            <person name="Pangilinan J."/>
            <person name="Park H.-J."/>
            <person name="Ramirez L."/>
            <person name="Alfaro M."/>
            <person name="Sun H."/>
            <person name="Tritt A."/>
            <person name="Yoshinaga Y."/>
            <person name="Zwiers L.-H."/>
            <person name="Turgeon B."/>
            <person name="Goodwin S."/>
            <person name="Spatafora J."/>
            <person name="Crous P."/>
            <person name="Grigoriev I."/>
        </authorList>
    </citation>
    <scope>NUCLEOTIDE SEQUENCE</scope>
    <source>
        <strain evidence="3">CBS 113979</strain>
    </source>
</reference>
<keyword evidence="2" id="KW-0472">Membrane</keyword>
<evidence type="ECO:0000256" key="2">
    <source>
        <dbReference type="SAM" id="Phobius"/>
    </source>
</evidence>
<keyword evidence="2" id="KW-1133">Transmembrane helix</keyword>
<dbReference type="Proteomes" id="UP000800041">
    <property type="component" value="Unassembled WGS sequence"/>
</dbReference>
<feature type="compositionally biased region" description="Basic and acidic residues" evidence="1">
    <location>
        <begin position="71"/>
        <end position="83"/>
    </location>
</feature>
<name>A0A6G1HEW8_9PEZI</name>
<dbReference type="PROSITE" id="PS51257">
    <property type="entry name" value="PROKAR_LIPOPROTEIN"/>
    <property type="match status" value="1"/>
</dbReference>
<feature type="transmembrane region" description="Helical" evidence="2">
    <location>
        <begin position="41"/>
        <end position="59"/>
    </location>
</feature>
<evidence type="ECO:0000313" key="4">
    <source>
        <dbReference type="Proteomes" id="UP000800041"/>
    </source>
</evidence>
<organism evidence="3 4">
    <name type="scientific">Aulographum hederae CBS 113979</name>
    <dbReference type="NCBI Taxonomy" id="1176131"/>
    <lineage>
        <taxon>Eukaryota</taxon>
        <taxon>Fungi</taxon>
        <taxon>Dikarya</taxon>
        <taxon>Ascomycota</taxon>
        <taxon>Pezizomycotina</taxon>
        <taxon>Dothideomycetes</taxon>
        <taxon>Pleosporomycetidae</taxon>
        <taxon>Aulographales</taxon>
        <taxon>Aulographaceae</taxon>
    </lineage>
</organism>
<gene>
    <name evidence="3" type="ORF">K402DRAFT_129800</name>
</gene>
<protein>
    <submittedName>
        <fullName evidence="3">Uncharacterized protein</fullName>
    </submittedName>
</protein>
<keyword evidence="2" id="KW-0812">Transmembrane</keyword>
<evidence type="ECO:0000256" key="1">
    <source>
        <dbReference type="SAM" id="MobiDB-lite"/>
    </source>
</evidence>